<dbReference type="InterPro" id="IPR000719">
    <property type="entry name" value="Prot_kinase_dom"/>
</dbReference>
<dbReference type="Gene3D" id="3.90.1580.10">
    <property type="entry name" value="paralog of FGE (formylglycine-generating enzyme)"/>
    <property type="match status" value="1"/>
</dbReference>
<keyword evidence="7" id="KW-0812">Transmembrane</keyword>
<gene>
    <name evidence="9" type="primary">pknD_7</name>
    <name evidence="9" type="ORF">Pla133_50120</name>
</gene>
<dbReference type="RefSeq" id="WP_145070216.1">
    <property type="nucleotide sequence ID" value="NZ_CP036287.1"/>
</dbReference>
<dbReference type="GO" id="GO:0004674">
    <property type="term" value="F:protein serine/threonine kinase activity"/>
    <property type="evidence" value="ECO:0007669"/>
    <property type="project" value="UniProtKB-EC"/>
</dbReference>
<dbReference type="PROSITE" id="PS00108">
    <property type="entry name" value="PROTEIN_KINASE_ST"/>
    <property type="match status" value="1"/>
</dbReference>
<evidence type="ECO:0000256" key="6">
    <source>
        <dbReference type="SAM" id="Coils"/>
    </source>
</evidence>
<dbReference type="PROSITE" id="PS50011">
    <property type="entry name" value="PROTEIN_KINASE_DOM"/>
    <property type="match status" value="1"/>
</dbReference>
<reference evidence="9 10" key="1">
    <citation type="submission" date="2019-02" db="EMBL/GenBank/DDBJ databases">
        <title>Deep-cultivation of Planctomycetes and their phenomic and genomic characterization uncovers novel biology.</title>
        <authorList>
            <person name="Wiegand S."/>
            <person name="Jogler M."/>
            <person name="Boedeker C."/>
            <person name="Pinto D."/>
            <person name="Vollmers J."/>
            <person name="Rivas-Marin E."/>
            <person name="Kohn T."/>
            <person name="Peeters S.H."/>
            <person name="Heuer A."/>
            <person name="Rast P."/>
            <person name="Oberbeckmann S."/>
            <person name="Bunk B."/>
            <person name="Jeske O."/>
            <person name="Meyerdierks A."/>
            <person name="Storesund J.E."/>
            <person name="Kallscheuer N."/>
            <person name="Luecker S."/>
            <person name="Lage O.M."/>
            <person name="Pohl T."/>
            <person name="Merkel B.J."/>
            <person name="Hornburger P."/>
            <person name="Mueller R.-W."/>
            <person name="Bruemmer F."/>
            <person name="Labrenz M."/>
            <person name="Spormann A.M."/>
            <person name="Op den Camp H."/>
            <person name="Overmann J."/>
            <person name="Amann R."/>
            <person name="Jetten M.S.M."/>
            <person name="Mascher T."/>
            <person name="Medema M.H."/>
            <person name="Devos D.P."/>
            <person name="Kaster A.-K."/>
            <person name="Ovreas L."/>
            <person name="Rohde M."/>
            <person name="Galperin M.Y."/>
            <person name="Jogler C."/>
        </authorList>
    </citation>
    <scope>NUCLEOTIDE SEQUENCE [LARGE SCALE GENOMIC DNA]</scope>
    <source>
        <strain evidence="9 10">Pla133</strain>
    </source>
</reference>
<dbReference type="EC" id="2.7.11.1" evidence="9"/>
<dbReference type="InterPro" id="IPR016187">
    <property type="entry name" value="CTDL_fold"/>
</dbReference>
<feature type="transmembrane region" description="Helical" evidence="7">
    <location>
        <begin position="379"/>
        <end position="400"/>
    </location>
</feature>
<dbReference type="InterPro" id="IPR042095">
    <property type="entry name" value="SUMF_sf"/>
</dbReference>
<dbReference type="InterPro" id="IPR017441">
    <property type="entry name" value="Protein_kinase_ATP_BS"/>
</dbReference>
<dbReference type="PROSITE" id="PS00107">
    <property type="entry name" value="PROTEIN_KINASE_ATP"/>
    <property type="match status" value="1"/>
</dbReference>
<dbReference type="GO" id="GO:0005524">
    <property type="term" value="F:ATP binding"/>
    <property type="evidence" value="ECO:0007669"/>
    <property type="project" value="UniProtKB-UniRule"/>
</dbReference>
<evidence type="ECO:0000256" key="2">
    <source>
        <dbReference type="ARBA" id="ARBA00022741"/>
    </source>
</evidence>
<keyword evidence="6" id="KW-0175">Coiled coil</keyword>
<keyword evidence="10" id="KW-1185">Reference proteome</keyword>
<dbReference type="PANTHER" id="PTHR43289:SF6">
    <property type="entry name" value="SERINE_THREONINE-PROTEIN KINASE NEKL-3"/>
    <property type="match status" value="1"/>
</dbReference>
<dbReference type="Pfam" id="PF03781">
    <property type="entry name" value="FGE-sulfatase"/>
    <property type="match status" value="1"/>
</dbReference>
<feature type="coiled-coil region" evidence="6">
    <location>
        <begin position="438"/>
        <end position="472"/>
    </location>
</feature>
<evidence type="ECO:0000256" key="5">
    <source>
        <dbReference type="PROSITE-ProRule" id="PRU10141"/>
    </source>
</evidence>
<evidence type="ECO:0000259" key="8">
    <source>
        <dbReference type="PROSITE" id="PS50011"/>
    </source>
</evidence>
<feature type="binding site" evidence="5">
    <location>
        <position position="97"/>
    </location>
    <ligand>
        <name>ATP</name>
        <dbReference type="ChEBI" id="CHEBI:30616"/>
    </ligand>
</feature>
<keyword evidence="7" id="KW-1133">Transmembrane helix</keyword>
<name>A0A518BSD8_9BACT</name>
<keyword evidence="4 5" id="KW-0067">ATP-binding</keyword>
<dbReference type="SUPFAM" id="SSF56436">
    <property type="entry name" value="C-type lectin-like"/>
    <property type="match status" value="1"/>
</dbReference>
<evidence type="ECO:0000256" key="7">
    <source>
        <dbReference type="SAM" id="Phobius"/>
    </source>
</evidence>
<dbReference type="CDD" id="cd14014">
    <property type="entry name" value="STKc_PknB_like"/>
    <property type="match status" value="1"/>
</dbReference>
<keyword evidence="7" id="KW-0472">Membrane</keyword>
<dbReference type="Gene3D" id="3.30.200.20">
    <property type="entry name" value="Phosphorylase Kinase, domain 1"/>
    <property type="match status" value="1"/>
</dbReference>
<dbReference type="PANTHER" id="PTHR43289">
    <property type="entry name" value="MITOGEN-ACTIVATED PROTEIN KINASE KINASE KINASE 20-RELATED"/>
    <property type="match status" value="1"/>
</dbReference>
<feature type="domain" description="Protein kinase" evidence="8">
    <location>
        <begin position="68"/>
        <end position="353"/>
    </location>
</feature>
<evidence type="ECO:0000256" key="4">
    <source>
        <dbReference type="ARBA" id="ARBA00022840"/>
    </source>
</evidence>
<dbReference type="EMBL" id="CP036287">
    <property type="protein sequence ID" value="QDU69889.1"/>
    <property type="molecule type" value="Genomic_DNA"/>
</dbReference>
<dbReference type="KEGG" id="pbap:Pla133_50120"/>
<dbReference type="SMART" id="SM00220">
    <property type="entry name" value="S_TKc"/>
    <property type="match status" value="1"/>
</dbReference>
<keyword evidence="2 5" id="KW-0547">Nucleotide-binding</keyword>
<evidence type="ECO:0000256" key="1">
    <source>
        <dbReference type="ARBA" id="ARBA00022679"/>
    </source>
</evidence>
<accession>A0A518BSD8</accession>
<dbReference type="InterPro" id="IPR008271">
    <property type="entry name" value="Ser/Thr_kinase_AS"/>
</dbReference>
<protein>
    <submittedName>
        <fullName evidence="9">Serine/threonine-protein kinase PknD</fullName>
        <ecNumber evidence="9">2.7.11.1</ecNumber>
    </submittedName>
</protein>
<dbReference type="Proteomes" id="UP000316921">
    <property type="component" value="Chromosome"/>
</dbReference>
<dbReference type="Pfam" id="PF00069">
    <property type="entry name" value="Pkinase"/>
    <property type="match status" value="1"/>
</dbReference>
<dbReference type="SUPFAM" id="SSF56112">
    <property type="entry name" value="Protein kinase-like (PK-like)"/>
    <property type="match status" value="1"/>
</dbReference>
<dbReference type="AlphaFoldDB" id="A0A518BSD8"/>
<keyword evidence="1 9" id="KW-0808">Transferase</keyword>
<keyword evidence="3 9" id="KW-0418">Kinase</keyword>
<evidence type="ECO:0000313" key="9">
    <source>
        <dbReference type="EMBL" id="QDU69889.1"/>
    </source>
</evidence>
<sequence length="831" mass="90062">MSELDERAEELVAEYIAAREAGEGGRFEDWIADEPDGLRAVAGQLFDQVREVLGGLAPLPQAESGWRYRIGSELGRGGNGRVLDVFDSTLARHLAMKVLVTDGEHGDGRRRRARFLAEARLAGRLQHPGIVAVHDLGRTPQGEDFFTMPRVQGRTLAELLTLAAEGDPEWTRARLVDVLVRVAETLAYAHSSGVVHRDVKPANIMVGSFGETYLLDWGLASVDGESIDDDEVAAPLELDAALTGRGDLLGTPAYMAPEQAIGRARDAGPAADVYALGATLFEILTGQPPYGAGLDGLATLKRIRAGPPPPPIDEVAPETPAELAAICARAIAREPGDRYGGAAEFASDLRAFLEGRVVSAYESGGLAELRKWIRRNRGLAVALGAVVLAVLGGIAAAVSLRAQERARALRFLDLQLVAEAKESARGLWSIDAPDLSPARAWLAEAEQLRARTERHRAELETLERTAESRRERRRGIDDERWTFADRDARWRHEKLDELVRALERFAAPGGALDRVASLTSRVERTWPEALTQDAAGWERFRRHWEAEFDDFGPAPGNLLGLTPLGVDPDSGLFEFAVTGSGELPAGPGARPRAGDAIVLALVPGGSFEFGLDAADDPFALGNEGEPRTVELAPYLLGRTELSRGQWARLVRSQPVPDSTALWPQAELSYRQAIDVLREWGLALPTEAQWERAAELGIDRAAIERLDLAQRLARADALLRPLSAIDARAPDLAGFRDLLGNLAEMCADPFLTGPAPDLRPGDGLALAGPRNPQVPERYPVRGGHYGLVVLSQPSQTIALARPETRLVATTAERAERYGVRVCRSLSRPLTSR</sequence>
<evidence type="ECO:0000313" key="10">
    <source>
        <dbReference type="Proteomes" id="UP000316921"/>
    </source>
</evidence>
<dbReference type="Gene3D" id="1.10.510.10">
    <property type="entry name" value="Transferase(Phosphotransferase) domain 1"/>
    <property type="match status" value="1"/>
</dbReference>
<evidence type="ECO:0000256" key="3">
    <source>
        <dbReference type="ARBA" id="ARBA00022777"/>
    </source>
</evidence>
<dbReference type="InterPro" id="IPR011009">
    <property type="entry name" value="Kinase-like_dom_sf"/>
</dbReference>
<proteinExistence type="predicted"/>
<dbReference type="InterPro" id="IPR005532">
    <property type="entry name" value="SUMF_dom"/>
</dbReference>
<organism evidence="9 10">
    <name type="scientific">Engelhardtia mirabilis</name>
    <dbReference type="NCBI Taxonomy" id="2528011"/>
    <lineage>
        <taxon>Bacteria</taxon>
        <taxon>Pseudomonadati</taxon>
        <taxon>Planctomycetota</taxon>
        <taxon>Planctomycetia</taxon>
        <taxon>Planctomycetia incertae sedis</taxon>
        <taxon>Engelhardtia</taxon>
    </lineage>
</organism>